<dbReference type="Proteomes" id="UP000494165">
    <property type="component" value="Unassembled WGS sequence"/>
</dbReference>
<dbReference type="EMBL" id="CADEPI010000119">
    <property type="protein sequence ID" value="CAB3375842.1"/>
    <property type="molecule type" value="Genomic_DNA"/>
</dbReference>
<proteinExistence type="predicted"/>
<accession>A0A8S1CYK7</accession>
<organism evidence="1 2">
    <name type="scientific">Cloeon dipterum</name>
    <dbReference type="NCBI Taxonomy" id="197152"/>
    <lineage>
        <taxon>Eukaryota</taxon>
        <taxon>Metazoa</taxon>
        <taxon>Ecdysozoa</taxon>
        <taxon>Arthropoda</taxon>
        <taxon>Hexapoda</taxon>
        <taxon>Insecta</taxon>
        <taxon>Pterygota</taxon>
        <taxon>Palaeoptera</taxon>
        <taxon>Ephemeroptera</taxon>
        <taxon>Pisciforma</taxon>
        <taxon>Baetidae</taxon>
        <taxon>Cloeon</taxon>
    </lineage>
</organism>
<gene>
    <name evidence="1" type="ORF">CLODIP_2_CD13865</name>
</gene>
<evidence type="ECO:0000313" key="2">
    <source>
        <dbReference type="Proteomes" id="UP000494165"/>
    </source>
</evidence>
<dbReference type="OrthoDB" id="71166at2759"/>
<dbReference type="AlphaFoldDB" id="A0A8S1CYK7"/>
<protein>
    <recommendedName>
        <fullName evidence="3">DDE-1 domain-containing protein</fullName>
    </recommendedName>
</protein>
<sequence>MKTIIPDNVGHQRNEPGFLLNKVQVKAVAKKVLVDAYEGHANKREVQQQLKVTDEWFIYFADKYPSVKENLVSGKHGKSSQEKSICTQEEVLRWHGNLQKHIQTSFDEELDADRVFLATVDSFLFRDRIGKYVLQGMRGIDDFSHIKRGRSHENLSSITTFSAAGRLVPVMLTFKSNRVSPLFKDSLPKEWSIETNASGWVDTNSLIFFMNKFIYWLSKNKVKLPVVFILISENLYMHIDVTEFCEKNGIILCCLPKNIYDTLVPEGNDVNVVSKIREDLKSLDAVTRLNFSGHYSGILEGIPKSTFMETFSRCGLFPLEADSLDFSRCDVDLQGELTPAEQSLDDLEKVLPQKTLLQFQNNYPYGIWLNHSLNSSLFNAWLKLKQKARGVSKKDIDDVYDEEFTDEIAEYLEVDAGPHPPTPEPDTSAAIADEQPDLLSSQHEHTIHISESDVAVASIQHLNSDNMHDTIAIALANMGDLDFVKTDKRMADENDSPVPLKITRCSSPMSETNAEGLGVITSLMQNNTTQLKCHSSSMPMNPNMPRTACKIISAELAEASVDRRVAAGVSMKAKLPASVLEKLKSNATPNSPRKKR</sequence>
<evidence type="ECO:0000313" key="1">
    <source>
        <dbReference type="EMBL" id="CAB3375842.1"/>
    </source>
</evidence>
<comment type="caution">
    <text evidence="1">The sequence shown here is derived from an EMBL/GenBank/DDBJ whole genome shotgun (WGS) entry which is preliminary data.</text>
</comment>
<evidence type="ECO:0008006" key="3">
    <source>
        <dbReference type="Google" id="ProtNLM"/>
    </source>
</evidence>
<name>A0A8S1CYK7_9INSE</name>
<keyword evidence="2" id="KW-1185">Reference proteome</keyword>
<reference evidence="1 2" key="1">
    <citation type="submission" date="2020-04" db="EMBL/GenBank/DDBJ databases">
        <authorList>
            <person name="Alioto T."/>
            <person name="Alioto T."/>
            <person name="Gomez Garrido J."/>
        </authorList>
    </citation>
    <scope>NUCLEOTIDE SEQUENCE [LARGE SCALE GENOMIC DNA]</scope>
</reference>